<dbReference type="InterPro" id="IPR009057">
    <property type="entry name" value="Homeodomain-like_sf"/>
</dbReference>
<feature type="domain" description="HTH myb-type" evidence="8">
    <location>
        <begin position="9"/>
        <end position="62"/>
    </location>
</feature>
<name>A0AAV1WTQ2_LUPLU</name>
<dbReference type="SUPFAM" id="SSF46689">
    <property type="entry name" value="Homeodomain-like"/>
    <property type="match status" value="1"/>
</dbReference>
<evidence type="ECO:0000259" key="7">
    <source>
        <dbReference type="PROSITE" id="PS50090"/>
    </source>
</evidence>
<dbReference type="PROSITE" id="PS50090">
    <property type="entry name" value="MYB_LIKE"/>
    <property type="match status" value="2"/>
</dbReference>
<comment type="subcellular location">
    <subcellularLocation>
        <location evidence="1">Nucleus</location>
    </subcellularLocation>
</comment>
<comment type="caution">
    <text evidence="9">The sequence shown here is derived from an EMBL/GenBank/DDBJ whole genome shotgun (WGS) entry which is preliminary data.</text>
</comment>
<evidence type="ECO:0000256" key="1">
    <source>
        <dbReference type="ARBA" id="ARBA00004123"/>
    </source>
</evidence>
<sequence>MGRAPCCDKANVKRGPWSPEEDATLKNYLKNHGTGGNWITLPQKAGLKRCGKSCRLRWLNYLRPHIKHGGFTDEEDRVICTLYATIGSRWSLIAAQLQGRTDNDVKNHWNTKLKKKFLAENNNIGTNNTSHMINNIDSPQFSTFTPQPQVEAFLFDHKNSPCYDPYILGLDQTPFPVPLSMPLELDVSGYETSMSNNCGIIPFSKEEKDNNNTQQWLGYEDGDAAMLLDFVYEDFLHNNGFVSQDKSSQIASSSI</sequence>
<evidence type="ECO:0000256" key="5">
    <source>
        <dbReference type="ARBA" id="ARBA00023163"/>
    </source>
</evidence>
<dbReference type="SMART" id="SM00717">
    <property type="entry name" value="SANT"/>
    <property type="match status" value="2"/>
</dbReference>
<feature type="domain" description="Myb-like" evidence="7">
    <location>
        <begin position="63"/>
        <end position="113"/>
    </location>
</feature>
<evidence type="ECO:0000256" key="6">
    <source>
        <dbReference type="ARBA" id="ARBA00023242"/>
    </source>
</evidence>
<dbReference type="InterPro" id="IPR017930">
    <property type="entry name" value="Myb_dom"/>
</dbReference>
<feature type="domain" description="HTH myb-type" evidence="8">
    <location>
        <begin position="63"/>
        <end position="117"/>
    </location>
</feature>
<evidence type="ECO:0000259" key="8">
    <source>
        <dbReference type="PROSITE" id="PS51294"/>
    </source>
</evidence>
<evidence type="ECO:0000256" key="4">
    <source>
        <dbReference type="ARBA" id="ARBA00023125"/>
    </source>
</evidence>
<evidence type="ECO:0000256" key="2">
    <source>
        <dbReference type="ARBA" id="ARBA00022737"/>
    </source>
</evidence>
<keyword evidence="2" id="KW-0677">Repeat</keyword>
<proteinExistence type="predicted"/>
<dbReference type="EMBL" id="CAXHTB010000009">
    <property type="protein sequence ID" value="CAL0312532.1"/>
    <property type="molecule type" value="Genomic_DNA"/>
</dbReference>
<dbReference type="GO" id="GO:0005634">
    <property type="term" value="C:nucleus"/>
    <property type="evidence" value="ECO:0007669"/>
    <property type="project" value="UniProtKB-SubCell"/>
</dbReference>
<evidence type="ECO:0000313" key="10">
    <source>
        <dbReference type="Proteomes" id="UP001497480"/>
    </source>
</evidence>
<keyword evidence="10" id="KW-1185">Reference proteome</keyword>
<keyword evidence="3" id="KW-0805">Transcription regulation</keyword>
<dbReference type="AlphaFoldDB" id="A0AAV1WTQ2"/>
<keyword evidence="5" id="KW-0804">Transcription</keyword>
<evidence type="ECO:0000256" key="3">
    <source>
        <dbReference type="ARBA" id="ARBA00023015"/>
    </source>
</evidence>
<dbReference type="Pfam" id="PF00249">
    <property type="entry name" value="Myb_DNA-binding"/>
    <property type="match status" value="2"/>
</dbReference>
<organism evidence="9 10">
    <name type="scientific">Lupinus luteus</name>
    <name type="common">European yellow lupine</name>
    <dbReference type="NCBI Taxonomy" id="3873"/>
    <lineage>
        <taxon>Eukaryota</taxon>
        <taxon>Viridiplantae</taxon>
        <taxon>Streptophyta</taxon>
        <taxon>Embryophyta</taxon>
        <taxon>Tracheophyta</taxon>
        <taxon>Spermatophyta</taxon>
        <taxon>Magnoliopsida</taxon>
        <taxon>eudicotyledons</taxon>
        <taxon>Gunneridae</taxon>
        <taxon>Pentapetalae</taxon>
        <taxon>rosids</taxon>
        <taxon>fabids</taxon>
        <taxon>Fabales</taxon>
        <taxon>Fabaceae</taxon>
        <taxon>Papilionoideae</taxon>
        <taxon>50 kb inversion clade</taxon>
        <taxon>genistoids sensu lato</taxon>
        <taxon>core genistoids</taxon>
        <taxon>Genisteae</taxon>
        <taxon>Lupinus</taxon>
    </lineage>
</organism>
<dbReference type="PROSITE" id="PS51294">
    <property type="entry name" value="HTH_MYB"/>
    <property type="match status" value="2"/>
</dbReference>
<reference evidence="9 10" key="1">
    <citation type="submission" date="2024-03" db="EMBL/GenBank/DDBJ databases">
        <authorList>
            <person name="Martinez-Hernandez J."/>
        </authorList>
    </citation>
    <scope>NUCLEOTIDE SEQUENCE [LARGE SCALE GENOMIC DNA]</scope>
</reference>
<dbReference type="PANTHER" id="PTHR48000">
    <property type="entry name" value="OS09G0431300 PROTEIN"/>
    <property type="match status" value="1"/>
</dbReference>
<feature type="domain" description="Myb-like" evidence="7">
    <location>
        <begin position="9"/>
        <end position="62"/>
    </location>
</feature>
<keyword evidence="4" id="KW-0238">DNA-binding</keyword>
<keyword evidence="6" id="KW-0539">Nucleus</keyword>
<dbReference type="Proteomes" id="UP001497480">
    <property type="component" value="Unassembled WGS sequence"/>
</dbReference>
<dbReference type="PANTHER" id="PTHR48000:SF67">
    <property type="entry name" value="MYB-LIKE DNA-BINDING DOMAIN CONTAINING PROTEIN, EXPRESSED"/>
    <property type="match status" value="1"/>
</dbReference>
<dbReference type="CDD" id="cd00167">
    <property type="entry name" value="SANT"/>
    <property type="match status" value="2"/>
</dbReference>
<gene>
    <name evidence="9" type="ORF">LLUT_LOCUS13592</name>
</gene>
<dbReference type="InterPro" id="IPR001005">
    <property type="entry name" value="SANT/Myb"/>
</dbReference>
<dbReference type="FunFam" id="1.10.10.60:FF:000015">
    <property type="entry name" value="Transcription factor RAX3"/>
    <property type="match status" value="1"/>
</dbReference>
<dbReference type="Gene3D" id="1.10.10.60">
    <property type="entry name" value="Homeodomain-like"/>
    <property type="match status" value="2"/>
</dbReference>
<accession>A0AAV1WTQ2</accession>
<evidence type="ECO:0000313" key="9">
    <source>
        <dbReference type="EMBL" id="CAL0312532.1"/>
    </source>
</evidence>
<protein>
    <submittedName>
        <fullName evidence="9">Uncharacterized protein</fullName>
    </submittedName>
</protein>
<dbReference type="GO" id="GO:0003677">
    <property type="term" value="F:DNA binding"/>
    <property type="evidence" value="ECO:0007669"/>
    <property type="project" value="UniProtKB-KW"/>
</dbReference>